<evidence type="ECO:0008006" key="4">
    <source>
        <dbReference type="Google" id="ProtNLM"/>
    </source>
</evidence>
<feature type="region of interest" description="Disordered" evidence="1">
    <location>
        <begin position="422"/>
        <end position="441"/>
    </location>
</feature>
<proteinExistence type="predicted"/>
<gene>
    <name evidence="2" type="ORF">B0A52_02299</name>
</gene>
<dbReference type="EMBL" id="NAJM01000009">
    <property type="protein sequence ID" value="RVX73172.1"/>
    <property type="molecule type" value="Genomic_DNA"/>
</dbReference>
<reference evidence="2 3" key="1">
    <citation type="submission" date="2017-03" db="EMBL/GenBank/DDBJ databases">
        <title>Genomes of endolithic fungi from Antarctica.</title>
        <authorList>
            <person name="Coleine C."/>
            <person name="Masonjones S."/>
            <person name="Stajich J.E."/>
        </authorList>
    </citation>
    <scope>NUCLEOTIDE SEQUENCE [LARGE SCALE GENOMIC DNA]</scope>
    <source>
        <strain evidence="2 3">CCFEE 6314</strain>
    </source>
</reference>
<dbReference type="Proteomes" id="UP000288859">
    <property type="component" value="Unassembled WGS sequence"/>
</dbReference>
<evidence type="ECO:0000313" key="2">
    <source>
        <dbReference type="EMBL" id="RVX73172.1"/>
    </source>
</evidence>
<feature type="region of interest" description="Disordered" evidence="1">
    <location>
        <begin position="1"/>
        <end position="82"/>
    </location>
</feature>
<protein>
    <recommendedName>
        <fullName evidence="4">Only prolin and serin are matching in the corresponding protein</fullName>
    </recommendedName>
</protein>
<dbReference type="OrthoDB" id="3882058at2759"/>
<accession>A0A438NBM1</accession>
<name>A0A438NBM1_EXOME</name>
<sequence length="511" mass="56399">MESSYSTPTDAITPVSRSSTSSTHLSSPTASVFSRGHSSKGSGSSIASSPVQRDSIEMYGAPKRLEDVTEEPQERDEFAGYTLVNDRSYDLVDYDKAFADDHTRNSPPLSPTQLAWKSPEDDDCSTTPSTPRHHKRPRSMDPTPLSTTHRLSSRLGSISRRWRNRSAAGPQLSIITHMNPPAARSGSWNEVDIISPALSAISKHESSIPHSPVQAMSSDTSLHLESFPLDIERRPSQPEEEDTVHATTPLLPPIMLDSFQREPPIQSPLQSPSIAPTSTLIGSRTSLDTSLSCLPSPPLSTKPSMVSMHNRSRTSTITGELSPFHMLDDLADPWSAKLGHANFTIHPEPYVPDSNTLDSYIEFRENWNQARTNYAKHLARTAEHNGSTSKVYRLTEEKWGQVDNQWKRQHDMMKKILDPVLSRLSDGDSDQPNSTASSAVLEKSPAKVVLPIIDDKSGKFPELGDMEIVGPMSVGPPRALLDSHKAFDSRGQPTSPHKRNLFKALSELLRH</sequence>
<feature type="region of interest" description="Disordered" evidence="1">
    <location>
        <begin position="100"/>
        <end position="154"/>
    </location>
</feature>
<dbReference type="VEuPathDB" id="FungiDB:PV10_08065"/>
<feature type="compositionally biased region" description="Polar residues" evidence="1">
    <location>
        <begin position="1"/>
        <end position="10"/>
    </location>
</feature>
<feature type="compositionally biased region" description="Low complexity" evidence="1">
    <location>
        <begin position="16"/>
        <end position="49"/>
    </location>
</feature>
<evidence type="ECO:0000256" key="1">
    <source>
        <dbReference type="SAM" id="MobiDB-lite"/>
    </source>
</evidence>
<evidence type="ECO:0000313" key="3">
    <source>
        <dbReference type="Proteomes" id="UP000288859"/>
    </source>
</evidence>
<organism evidence="2 3">
    <name type="scientific">Exophiala mesophila</name>
    <name type="common">Black yeast-like fungus</name>
    <dbReference type="NCBI Taxonomy" id="212818"/>
    <lineage>
        <taxon>Eukaryota</taxon>
        <taxon>Fungi</taxon>
        <taxon>Dikarya</taxon>
        <taxon>Ascomycota</taxon>
        <taxon>Pezizomycotina</taxon>
        <taxon>Eurotiomycetes</taxon>
        <taxon>Chaetothyriomycetidae</taxon>
        <taxon>Chaetothyriales</taxon>
        <taxon>Herpotrichiellaceae</taxon>
        <taxon>Exophiala</taxon>
    </lineage>
</organism>
<dbReference type="AlphaFoldDB" id="A0A438NBM1"/>
<feature type="compositionally biased region" description="Polar residues" evidence="1">
    <location>
        <begin position="105"/>
        <end position="115"/>
    </location>
</feature>
<comment type="caution">
    <text evidence="2">The sequence shown here is derived from an EMBL/GenBank/DDBJ whole genome shotgun (WGS) entry which is preliminary data.</text>
</comment>